<evidence type="ECO:0000256" key="3">
    <source>
        <dbReference type="ARBA" id="ARBA00023274"/>
    </source>
</evidence>
<dbReference type="PANTHER" id="PTHR37846:SF1">
    <property type="entry name" value="DEACETYLASE-LIKE PROTEIN"/>
    <property type="match status" value="1"/>
</dbReference>
<proteinExistence type="inferred from homology"/>
<dbReference type="EMBL" id="CP119913">
    <property type="protein sequence ID" value="WFD20787.1"/>
    <property type="molecule type" value="Genomic_DNA"/>
</dbReference>
<comment type="similarity">
    <text evidence="1">Belongs to the eukaryotic ribosomal protein eS25 family.</text>
</comment>
<feature type="region of interest" description="Disordered" evidence="4">
    <location>
        <begin position="1"/>
        <end position="63"/>
    </location>
</feature>
<feature type="domain" description="DUF7719" evidence="6">
    <location>
        <begin position="143"/>
        <end position="204"/>
    </location>
</feature>
<dbReference type="InterPro" id="IPR056136">
    <property type="entry name" value="DUF7719"/>
</dbReference>
<feature type="transmembrane region" description="Helical" evidence="5">
    <location>
        <begin position="141"/>
        <end position="160"/>
    </location>
</feature>
<dbReference type="GO" id="GO:0005840">
    <property type="term" value="C:ribosome"/>
    <property type="evidence" value="ECO:0007669"/>
    <property type="project" value="UniProtKB-KW"/>
</dbReference>
<dbReference type="AlphaFoldDB" id="A0AAF0E6V1"/>
<evidence type="ECO:0000259" key="6">
    <source>
        <dbReference type="Pfam" id="PF24841"/>
    </source>
</evidence>
<sequence length="316" mass="34745">MAVLEEIGSDESLQGPVESGACTSGPTPMRFRGGPVAPDDPDGSSFDEWSLQDSDSDADDAPLGLGGESSAAELYQDLQDGKLSDRAELLFDLVLWCIPFGFLFELLNLLAQKQYHQESTVAGEVATLAQRLPHLNERRKWLTQMVMFVIGTFAGCYLAYMVNKASYDISLARTPALGTLWIYAIVRLELGYATASVLLFGAYMPPKKSAILASASKAGKKKKWSKGRVKDKAQNAVYLDKPLYEKVIKEVPTFKMITPSVLIDRLKINGSVARLAIRHFEREGQIKPLIHHHGQLVYSIALRGRVNDAAPSQMAL</sequence>
<name>A0AAF0E6V1_9BASI</name>
<keyword evidence="2 7" id="KW-0689">Ribosomal protein</keyword>
<evidence type="ECO:0000313" key="7">
    <source>
        <dbReference type="EMBL" id="WFD20787.1"/>
    </source>
</evidence>
<keyword evidence="5" id="KW-0472">Membrane</keyword>
<keyword evidence="3" id="KW-0687">Ribonucleoprotein</keyword>
<dbReference type="GO" id="GO:1990904">
    <property type="term" value="C:ribonucleoprotein complex"/>
    <property type="evidence" value="ECO:0007669"/>
    <property type="project" value="UniProtKB-KW"/>
</dbReference>
<feature type="transmembrane region" description="Helical" evidence="5">
    <location>
        <begin position="180"/>
        <end position="203"/>
    </location>
</feature>
<dbReference type="PANTHER" id="PTHR37846">
    <property type="entry name" value="YALI0B21296P"/>
    <property type="match status" value="1"/>
</dbReference>
<gene>
    <name evidence="7" type="primary">RPS25</name>
    <name evidence="7" type="ORF">MCAP1_003041</name>
</gene>
<evidence type="ECO:0000256" key="5">
    <source>
        <dbReference type="SAM" id="Phobius"/>
    </source>
</evidence>
<evidence type="ECO:0000313" key="8">
    <source>
        <dbReference type="Proteomes" id="UP001220961"/>
    </source>
</evidence>
<reference evidence="7" key="1">
    <citation type="submission" date="2023-03" db="EMBL/GenBank/DDBJ databases">
        <title>Mating type loci evolution in Malassezia.</title>
        <authorList>
            <person name="Coelho M.A."/>
        </authorList>
    </citation>
    <scope>NUCLEOTIDE SEQUENCE</scope>
    <source>
        <strain evidence="7">CBS 10434</strain>
    </source>
</reference>
<feature type="transmembrane region" description="Helical" evidence="5">
    <location>
        <begin position="93"/>
        <end position="111"/>
    </location>
</feature>
<dbReference type="Proteomes" id="UP001220961">
    <property type="component" value="Chromosome 6"/>
</dbReference>
<dbReference type="FunFam" id="3.30.63.20:FF:000001">
    <property type="entry name" value="40S ribosomal protein S25"/>
    <property type="match status" value="1"/>
</dbReference>
<evidence type="ECO:0000256" key="1">
    <source>
        <dbReference type="ARBA" id="ARBA00009106"/>
    </source>
</evidence>
<keyword evidence="5" id="KW-1133">Transmembrane helix</keyword>
<organism evidence="7 8">
    <name type="scientific">Malassezia caprae</name>
    <dbReference type="NCBI Taxonomy" id="1381934"/>
    <lineage>
        <taxon>Eukaryota</taxon>
        <taxon>Fungi</taxon>
        <taxon>Dikarya</taxon>
        <taxon>Basidiomycota</taxon>
        <taxon>Ustilaginomycotina</taxon>
        <taxon>Malasseziomycetes</taxon>
        <taxon>Malasseziales</taxon>
        <taxon>Malasseziaceae</taxon>
        <taxon>Malassezia</taxon>
    </lineage>
</organism>
<dbReference type="Pfam" id="PF03297">
    <property type="entry name" value="Ribosomal_S25"/>
    <property type="match status" value="1"/>
</dbReference>
<accession>A0AAF0E6V1</accession>
<dbReference type="InterPro" id="IPR004977">
    <property type="entry name" value="Ribosomal_eS25"/>
</dbReference>
<protein>
    <submittedName>
        <fullName evidence="7">40S ribosomal protein S25</fullName>
    </submittedName>
</protein>
<evidence type="ECO:0000256" key="2">
    <source>
        <dbReference type="ARBA" id="ARBA00022980"/>
    </source>
</evidence>
<evidence type="ECO:0000256" key="4">
    <source>
        <dbReference type="SAM" id="MobiDB-lite"/>
    </source>
</evidence>
<dbReference type="Pfam" id="PF24841">
    <property type="entry name" value="DUF7719"/>
    <property type="match status" value="1"/>
</dbReference>
<dbReference type="Gene3D" id="3.30.63.20">
    <property type="match status" value="1"/>
</dbReference>
<keyword evidence="5" id="KW-0812">Transmembrane</keyword>
<keyword evidence="8" id="KW-1185">Reference proteome</keyword>